<evidence type="ECO:0000259" key="1">
    <source>
        <dbReference type="Pfam" id="PF20231"/>
    </source>
</evidence>
<feature type="non-terminal residue" evidence="2">
    <location>
        <position position="104"/>
    </location>
</feature>
<feature type="domain" description="DUF6589" evidence="1">
    <location>
        <begin position="2"/>
        <end position="104"/>
    </location>
</feature>
<reference evidence="2 3" key="1">
    <citation type="journal article" date="2019" name="Nat. Ecol. Evol.">
        <title>Megaphylogeny resolves global patterns of mushroom evolution.</title>
        <authorList>
            <person name="Varga T."/>
            <person name="Krizsan K."/>
            <person name="Foldi C."/>
            <person name="Dima B."/>
            <person name="Sanchez-Garcia M."/>
            <person name="Sanchez-Ramirez S."/>
            <person name="Szollosi G.J."/>
            <person name="Szarkandi J.G."/>
            <person name="Papp V."/>
            <person name="Albert L."/>
            <person name="Andreopoulos W."/>
            <person name="Angelini C."/>
            <person name="Antonin V."/>
            <person name="Barry K.W."/>
            <person name="Bougher N.L."/>
            <person name="Buchanan P."/>
            <person name="Buyck B."/>
            <person name="Bense V."/>
            <person name="Catcheside P."/>
            <person name="Chovatia M."/>
            <person name="Cooper J."/>
            <person name="Damon W."/>
            <person name="Desjardin D."/>
            <person name="Finy P."/>
            <person name="Geml J."/>
            <person name="Haridas S."/>
            <person name="Hughes K."/>
            <person name="Justo A."/>
            <person name="Karasinski D."/>
            <person name="Kautmanova I."/>
            <person name="Kiss B."/>
            <person name="Kocsube S."/>
            <person name="Kotiranta H."/>
            <person name="LaButti K.M."/>
            <person name="Lechner B.E."/>
            <person name="Liimatainen K."/>
            <person name="Lipzen A."/>
            <person name="Lukacs Z."/>
            <person name="Mihaltcheva S."/>
            <person name="Morgado L.N."/>
            <person name="Niskanen T."/>
            <person name="Noordeloos M.E."/>
            <person name="Ohm R.A."/>
            <person name="Ortiz-Santana B."/>
            <person name="Ovrebo C."/>
            <person name="Racz N."/>
            <person name="Riley R."/>
            <person name="Savchenko A."/>
            <person name="Shiryaev A."/>
            <person name="Soop K."/>
            <person name="Spirin V."/>
            <person name="Szebenyi C."/>
            <person name="Tomsovsky M."/>
            <person name="Tulloss R.E."/>
            <person name="Uehling J."/>
            <person name="Grigoriev I.V."/>
            <person name="Vagvolgyi C."/>
            <person name="Papp T."/>
            <person name="Martin F.M."/>
            <person name="Miettinen O."/>
            <person name="Hibbett D.S."/>
            <person name="Nagy L.G."/>
        </authorList>
    </citation>
    <scope>NUCLEOTIDE SEQUENCE [LARGE SCALE GENOMIC DNA]</scope>
    <source>
        <strain evidence="2 3">CBS 962.96</strain>
    </source>
</reference>
<dbReference type="InterPro" id="IPR046496">
    <property type="entry name" value="DUF6589"/>
</dbReference>
<proteinExistence type="predicted"/>
<dbReference type="AlphaFoldDB" id="A0A4S8L916"/>
<sequence length="104" mass="12051">NFTGDRVLANTILFKSEFVLWLEMAYAIPEGDIGRAFEILKVWIIHFAGGSHPNYVLYLLDIYCLIRYESSQDLKNALLNNWLVNLTGELGKWIEGDLMQEHFN</sequence>
<protein>
    <recommendedName>
        <fullName evidence="1">DUF6589 domain-containing protein</fullName>
    </recommendedName>
</protein>
<feature type="non-terminal residue" evidence="2">
    <location>
        <position position="1"/>
    </location>
</feature>
<accession>A0A4S8L916</accession>
<evidence type="ECO:0000313" key="2">
    <source>
        <dbReference type="EMBL" id="THU84698.1"/>
    </source>
</evidence>
<dbReference type="Proteomes" id="UP000297245">
    <property type="component" value="Unassembled WGS sequence"/>
</dbReference>
<keyword evidence="3" id="KW-1185">Reference proteome</keyword>
<gene>
    <name evidence="2" type="ORF">K435DRAFT_573488</name>
</gene>
<dbReference type="OrthoDB" id="3033641at2759"/>
<organism evidence="2 3">
    <name type="scientific">Dendrothele bispora (strain CBS 962.96)</name>
    <dbReference type="NCBI Taxonomy" id="1314807"/>
    <lineage>
        <taxon>Eukaryota</taxon>
        <taxon>Fungi</taxon>
        <taxon>Dikarya</taxon>
        <taxon>Basidiomycota</taxon>
        <taxon>Agaricomycotina</taxon>
        <taxon>Agaricomycetes</taxon>
        <taxon>Agaricomycetidae</taxon>
        <taxon>Agaricales</taxon>
        <taxon>Agaricales incertae sedis</taxon>
        <taxon>Dendrothele</taxon>
    </lineage>
</organism>
<dbReference type="Pfam" id="PF20231">
    <property type="entry name" value="DUF6589"/>
    <property type="match status" value="1"/>
</dbReference>
<dbReference type="EMBL" id="ML179584">
    <property type="protein sequence ID" value="THU84698.1"/>
    <property type="molecule type" value="Genomic_DNA"/>
</dbReference>
<evidence type="ECO:0000313" key="3">
    <source>
        <dbReference type="Proteomes" id="UP000297245"/>
    </source>
</evidence>
<name>A0A4S8L916_DENBC</name>